<protein>
    <recommendedName>
        <fullName evidence="6">heparosan-N-sulfate-glucuronate 5-epimerase</fullName>
        <ecNumber evidence="6">5.1.3.17</ecNumber>
    </recommendedName>
</protein>
<dbReference type="AlphaFoldDB" id="A0A8J1UD55"/>
<comment type="caution">
    <text evidence="15">The sequence shown here is derived from an EMBL/GenBank/DDBJ whole genome shotgun (WGS) entry which is preliminary data.</text>
</comment>
<evidence type="ECO:0000256" key="4">
    <source>
        <dbReference type="ARBA" id="ARBA00005093"/>
    </source>
</evidence>
<evidence type="ECO:0000256" key="12">
    <source>
        <dbReference type="ARBA" id="ARBA00037847"/>
    </source>
</evidence>
<evidence type="ECO:0000259" key="13">
    <source>
        <dbReference type="Pfam" id="PF06662"/>
    </source>
</evidence>
<comment type="pathway">
    <text evidence="4">Glycan metabolism; heparan sulfate biosynthesis.</text>
</comment>
<evidence type="ECO:0000256" key="8">
    <source>
        <dbReference type="ARBA" id="ARBA00022968"/>
    </source>
</evidence>
<evidence type="ECO:0000256" key="1">
    <source>
        <dbReference type="ARBA" id="ARBA00000434"/>
    </source>
</evidence>
<dbReference type="GO" id="GO:0015012">
    <property type="term" value="P:heparan sulfate proteoglycan biosynthetic process"/>
    <property type="evidence" value="ECO:0007669"/>
    <property type="project" value="InterPro"/>
</dbReference>
<comment type="similarity">
    <text evidence="5">Belongs to the D-glucuronyl C5-epimerase family.</text>
</comment>
<dbReference type="GO" id="GO:0005794">
    <property type="term" value="C:Golgi apparatus"/>
    <property type="evidence" value="ECO:0007669"/>
    <property type="project" value="TreeGrafter"/>
</dbReference>
<feature type="domain" description="D-glucuronyl C5-epimerase beta-sandwich" evidence="14">
    <location>
        <begin position="248"/>
        <end position="371"/>
    </location>
</feature>
<comment type="subcellular location">
    <subcellularLocation>
        <location evidence="12">Endomembrane system</location>
        <topology evidence="12">Single-pass membrane protein</topology>
    </subcellularLocation>
    <subcellularLocation>
        <location evidence="2">Membrane</location>
        <topology evidence="2">Single-pass type II membrane protein</topology>
    </subcellularLocation>
</comment>
<gene>
    <name evidence="15" type="ORF">OFUS_LOCUS1226</name>
</gene>
<feature type="domain" description="D-glucuronyl C5-epimerase C-terminal" evidence="13">
    <location>
        <begin position="400"/>
        <end position="589"/>
    </location>
</feature>
<evidence type="ECO:0000256" key="5">
    <source>
        <dbReference type="ARBA" id="ARBA00005584"/>
    </source>
</evidence>
<evidence type="ECO:0000313" key="16">
    <source>
        <dbReference type="Proteomes" id="UP000749559"/>
    </source>
</evidence>
<comment type="pathway">
    <text evidence="3">Glycan metabolism; heparin biosynthesis.</text>
</comment>
<keyword evidence="8" id="KW-0735">Signal-anchor</keyword>
<evidence type="ECO:0000256" key="11">
    <source>
        <dbReference type="ARBA" id="ARBA00023235"/>
    </source>
</evidence>
<name>A0A8J1UD55_OWEFU</name>
<evidence type="ECO:0000256" key="3">
    <source>
        <dbReference type="ARBA" id="ARBA00004841"/>
    </source>
</evidence>
<dbReference type="PROSITE" id="PS51257">
    <property type="entry name" value="PROKAR_LIPOPROTEIN"/>
    <property type="match status" value="1"/>
</dbReference>
<evidence type="ECO:0000256" key="6">
    <source>
        <dbReference type="ARBA" id="ARBA00012087"/>
    </source>
</evidence>
<keyword evidence="10" id="KW-0472">Membrane</keyword>
<dbReference type="PANTHER" id="PTHR13174">
    <property type="entry name" value="D-GLUCURONYL C5-EPIMERASE"/>
    <property type="match status" value="1"/>
</dbReference>
<proteinExistence type="inferred from homology"/>
<dbReference type="EC" id="5.1.3.17" evidence="6"/>
<keyword evidence="16" id="KW-1185">Reference proteome</keyword>
<dbReference type="InterPro" id="IPR039721">
    <property type="entry name" value="C5-epimerase"/>
</dbReference>
<dbReference type="Pfam" id="PF21174">
    <property type="entry name" value="Glce_b_sandwich"/>
    <property type="match status" value="1"/>
</dbReference>
<comment type="catalytic activity">
    <reaction evidence="1">
        <text>[heparosan-N-sulfate](n) = [heparan-N-sulfate](n)</text>
        <dbReference type="Rhea" id="RHEA:20197"/>
        <dbReference type="Rhea" id="RHEA-COMP:9556"/>
        <dbReference type="Rhea" id="RHEA-COMP:9557"/>
        <dbReference type="ChEBI" id="CHEBI:58041"/>
        <dbReference type="ChEBI" id="CHEBI:58287"/>
        <dbReference type="EC" id="5.1.3.17"/>
    </reaction>
</comment>
<organism evidence="15 16">
    <name type="scientific">Owenia fusiformis</name>
    <name type="common">Polychaete worm</name>
    <dbReference type="NCBI Taxonomy" id="6347"/>
    <lineage>
        <taxon>Eukaryota</taxon>
        <taxon>Metazoa</taxon>
        <taxon>Spiralia</taxon>
        <taxon>Lophotrochozoa</taxon>
        <taxon>Annelida</taxon>
        <taxon>Polychaeta</taxon>
        <taxon>Sedentaria</taxon>
        <taxon>Canalipalpata</taxon>
        <taxon>Sabellida</taxon>
        <taxon>Oweniida</taxon>
        <taxon>Oweniidae</taxon>
        <taxon>Owenia</taxon>
    </lineage>
</organism>
<evidence type="ECO:0000313" key="15">
    <source>
        <dbReference type="EMBL" id="CAH1773655.1"/>
    </source>
</evidence>
<dbReference type="OrthoDB" id="5914444at2759"/>
<dbReference type="Pfam" id="PF06662">
    <property type="entry name" value="C5-epim_C"/>
    <property type="match status" value="1"/>
</dbReference>
<keyword evidence="9" id="KW-1133">Transmembrane helix</keyword>
<accession>A0A8J1UD55</accession>
<reference evidence="15" key="1">
    <citation type="submission" date="2022-03" db="EMBL/GenBank/DDBJ databases">
        <authorList>
            <person name="Martin C."/>
        </authorList>
    </citation>
    <scope>NUCLEOTIDE SEQUENCE</scope>
</reference>
<evidence type="ECO:0000256" key="7">
    <source>
        <dbReference type="ARBA" id="ARBA00022692"/>
    </source>
</evidence>
<keyword evidence="7" id="KW-0812">Transmembrane</keyword>
<dbReference type="PANTHER" id="PTHR13174:SF3">
    <property type="entry name" value="D-GLUCURONYL C5-EPIMERASE"/>
    <property type="match status" value="1"/>
</dbReference>
<evidence type="ECO:0000259" key="14">
    <source>
        <dbReference type="Pfam" id="PF21174"/>
    </source>
</evidence>
<dbReference type="InterPro" id="IPR059154">
    <property type="entry name" value="Glce_b_sandwich"/>
</dbReference>
<keyword evidence="11" id="KW-0413">Isomerase</keyword>
<evidence type="ECO:0000256" key="9">
    <source>
        <dbReference type="ARBA" id="ARBA00022989"/>
    </source>
</evidence>
<sequence length="600" mass="68527">MMRILRRKVFVVFIVIVGLISICSFWFSCASSNDLTKQDDAFYRDVSHLTNRYAQPESLLIGQQLKQLQEKSSEVKDADADPDDIPYEEIETSVNDEYTVVGRREGDEVYLPFFGFIQKYFEVYGRLTDNKQRFIFEHSYSKIYKPNGMYTPTGIFMSFEHYNVEVRDRVKCISGIEGVPLSTQWGAHGYYYPIQIAQYGLSHFSKFLIEDKPSVTVYENGEDCTDMEWQVSGPASHVRCVPDDEIDSDVLAFKTPESLGNPGALFHLDEDSNFFMSLDLKFITNGSITVLVETKAKSAPLFHIHYACSQTLIHATGNEIYYGIGDRQTWSHMTRDIPTDFQKGLTLLYPKQKKLKMKFAVRRIVSITLHGTGYVDNITFSSVTHLAQFYYAANWLVRHQDRTGGWPIMVTRKLGTFDSLDPGWYSAMAQGQAISLLTRAYIRTKKEMYLQSALRATKVLNINSQDGGVRATFMDKYVWYEEYPTNPSSFVLNGFIYSLIGLYDLKTIAPPELSGEAEKLFKQGMTSLKHMLPLFDTGLGSIYDLRHVTLGVAPNRARWDYHSTHINQLLLLSTIDNAPILKNTAERWTGYMIGKRAAHN</sequence>
<dbReference type="Proteomes" id="UP000749559">
    <property type="component" value="Unassembled WGS sequence"/>
</dbReference>
<dbReference type="UniPathway" id="UPA00862"/>
<evidence type="ECO:0000256" key="2">
    <source>
        <dbReference type="ARBA" id="ARBA00004606"/>
    </source>
</evidence>
<dbReference type="GO" id="GO:0030210">
    <property type="term" value="P:heparin proteoglycan biosynthetic process"/>
    <property type="evidence" value="ECO:0007669"/>
    <property type="project" value="UniProtKB-UniPathway"/>
</dbReference>
<evidence type="ECO:0000256" key="10">
    <source>
        <dbReference type="ARBA" id="ARBA00023136"/>
    </source>
</evidence>
<dbReference type="GO" id="GO:0047464">
    <property type="term" value="F:heparosan-N-sulfate-glucuronate 5-epimerase activity"/>
    <property type="evidence" value="ECO:0007669"/>
    <property type="project" value="UniProtKB-EC"/>
</dbReference>
<dbReference type="InterPro" id="IPR010598">
    <property type="entry name" value="C5-epim_C"/>
</dbReference>
<dbReference type="EMBL" id="CAIIXF020000001">
    <property type="protein sequence ID" value="CAH1773655.1"/>
    <property type="molecule type" value="Genomic_DNA"/>
</dbReference>